<feature type="compositionally biased region" description="Gly residues" evidence="1">
    <location>
        <begin position="209"/>
        <end position="218"/>
    </location>
</feature>
<comment type="caution">
    <text evidence="2">The sequence shown here is derived from an EMBL/GenBank/DDBJ whole genome shotgun (WGS) entry which is preliminary data.</text>
</comment>
<feature type="non-terminal residue" evidence="2">
    <location>
        <position position="218"/>
    </location>
</feature>
<reference evidence="2" key="1">
    <citation type="journal article" date="2015" name="Nature">
        <title>Complex archaea that bridge the gap between prokaryotes and eukaryotes.</title>
        <authorList>
            <person name="Spang A."/>
            <person name="Saw J.H."/>
            <person name="Jorgensen S.L."/>
            <person name="Zaremba-Niedzwiedzka K."/>
            <person name="Martijn J."/>
            <person name="Lind A.E."/>
            <person name="van Eijk R."/>
            <person name="Schleper C."/>
            <person name="Guy L."/>
            <person name="Ettema T.J."/>
        </authorList>
    </citation>
    <scope>NUCLEOTIDE SEQUENCE</scope>
</reference>
<evidence type="ECO:0000256" key="1">
    <source>
        <dbReference type="SAM" id="MobiDB-lite"/>
    </source>
</evidence>
<feature type="region of interest" description="Disordered" evidence="1">
    <location>
        <begin position="199"/>
        <end position="218"/>
    </location>
</feature>
<gene>
    <name evidence="2" type="ORF">LCGC14_2534090</name>
</gene>
<dbReference type="EMBL" id="LAZR01041192">
    <property type="protein sequence ID" value="KKL12607.1"/>
    <property type="molecule type" value="Genomic_DNA"/>
</dbReference>
<protein>
    <submittedName>
        <fullName evidence="2">Uncharacterized protein</fullName>
    </submittedName>
</protein>
<dbReference type="AlphaFoldDB" id="A0A0F9BFJ9"/>
<organism evidence="2">
    <name type="scientific">marine sediment metagenome</name>
    <dbReference type="NCBI Taxonomy" id="412755"/>
    <lineage>
        <taxon>unclassified sequences</taxon>
        <taxon>metagenomes</taxon>
        <taxon>ecological metagenomes</taxon>
    </lineage>
</organism>
<feature type="compositionally biased region" description="Polar residues" evidence="1">
    <location>
        <begin position="165"/>
        <end position="175"/>
    </location>
</feature>
<feature type="region of interest" description="Disordered" evidence="1">
    <location>
        <begin position="136"/>
        <end position="185"/>
    </location>
</feature>
<sequence length="218" mass="22050">MFDIIAANPKIFRYDPATGTYTTTIHAGQTLNLPQGAVGQANVPTNVGFVESGPEGQQTVFFGKTAGSEVIIPGTPQQILAGQAGQIPGAATLSPEQVSLLEASQVSAATERQEREGILGPTLKPQDVALLGASQASSRIETTERQGILGSTVLPPQQRPFGRPSGQTPSESIRQATPDITGLGGLDKALSGIVRGVSSAASKAVGGPAPTGGVGGAE</sequence>
<accession>A0A0F9BFJ9</accession>
<name>A0A0F9BFJ9_9ZZZZ</name>
<evidence type="ECO:0000313" key="2">
    <source>
        <dbReference type="EMBL" id="KKL12607.1"/>
    </source>
</evidence>
<proteinExistence type="predicted"/>